<keyword evidence="1" id="KW-0614">Plasmid</keyword>
<dbReference type="KEGG" id="gba:J421_4840"/>
<dbReference type="Proteomes" id="UP000019151">
    <property type="component" value="Plasmid 1"/>
</dbReference>
<keyword evidence="2" id="KW-1185">Reference proteome</keyword>
<organism evidence="1 2">
    <name type="scientific">Gemmatirosa kalamazoonensis</name>
    <dbReference type="NCBI Taxonomy" id="861299"/>
    <lineage>
        <taxon>Bacteria</taxon>
        <taxon>Pseudomonadati</taxon>
        <taxon>Gemmatimonadota</taxon>
        <taxon>Gemmatimonadia</taxon>
        <taxon>Gemmatimonadales</taxon>
        <taxon>Gemmatimonadaceae</taxon>
        <taxon>Gemmatirosa</taxon>
    </lineage>
</organism>
<evidence type="ECO:0000313" key="2">
    <source>
        <dbReference type="Proteomes" id="UP000019151"/>
    </source>
</evidence>
<dbReference type="InParanoid" id="W0RPV8"/>
<proteinExistence type="predicted"/>
<dbReference type="PROSITE" id="PS51257">
    <property type="entry name" value="PROKAR_LIPOPROTEIN"/>
    <property type="match status" value="1"/>
</dbReference>
<evidence type="ECO:0008006" key="3">
    <source>
        <dbReference type="Google" id="ProtNLM"/>
    </source>
</evidence>
<reference evidence="1 2" key="1">
    <citation type="journal article" date="2014" name="Genome Announc.">
        <title>Genome Sequence and Methylome of Soil Bacterium Gemmatirosa kalamazoonensis KBS708T, a Member of the Rarely Cultivated Gemmatimonadetes Phylum.</title>
        <authorList>
            <person name="Debruyn J.M."/>
            <person name="Radosevich M."/>
            <person name="Wommack K.E."/>
            <person name="Polson S.W."/>
            <person name="Hauser L.J."/>
            <person name="Fawaz M.N."/>
            <person name="Korlach J."/>
            <person name="Tsai Y.C."/>
        </authorList>
    </citation>
    <scope>NUCLEOTIDE SEQUENCE [LARGE SCALE GENOMIC DNA]</scope>
    <source>
        <strain evidence="1 2">KBS708</strain>
        <plasmid evidence="2">Plasmid 1</plasmid>
    </source>
</reference>
<dbReference type="EMBL" id="CP007129">
    <property type="protein sequence ID" value="AHG92375.1"/>
    <property type="molecule type" value="Genomic_DNA"/>
</dbReference>
<geneLocation type="plasmid" evidence="1 2">
    <name>1</name>
</geneLocation>
<dbReference type="HOGENOM" id="CLU_1169324_0_0_0"/>
<dbReference type="AlphaFoldDB" id="W0RPV8"/>
<sequence>MPHRRLAAHRAALALVAVATGCVLEPNDRRLHDVPQSPALALGDTLPTPTRLFPILPGHSAADTTGVFLPARALRRCDPVPAAAGWVRTSVHGSSQWFIGELAVSVPSRVRVFPPEVTYPPLDTLRRRWWGSHVYIQDTTSYTAPGHVTALAWLDVGISRGYMPHRFPVESRQLSVAECALTTHGGAAVAFAIDWKDRAAWWNPLAGPQSHGQMHVLTAVWPVGPGRWATFSGHTQRIEELPVLWGMLASARVEGVAP</sequence>
<gene>
    <name evidence="1" type="ORF">J421_4840</name>
</gene>
<accession>W0RPV8</accession>
<name>W0RPV8_9BACT</name>
<evidence type="ECO:0000313" key="1">
    <source>
        <dbReference type="EMBL" id="AHG92375.1"/>
    </source>
</evidence>
<protein>
    <recommendedName>
        <fullName evidence="3">Lipoprotein</fullName>
    </recommendedName>
</protein>
<dbReference type="RefSeq" id="WP_025413719.1">
    <property type="nucleotide sequence ID" value="NZ_CP007129.1"/>
</dbReference>